<name>A0A371X2W4_9HYPH</name>
<proteinExistence type="predicted"/>
<evidence type="ECO:0000313" key="3">
    <source>
        <dbReference type="Proteomes" id="UP000264310"/>
    </source>
</evidence>
<reference evidence="2 3" key="1">
    <citation type="submission" date="2018-08" db="EMBL/GenBank/DDBJ databases">
        <title>Fulvimarina sp. 85, whole genome shotgun sequence.</title>
        <authorList>
            <person name="Tuo L."/>
        </authorList>
    </citation>
    <scope>NUCLEOTIDE SEQUENCE [LARGE SCALE GENOMIC DNA]</scope>
    <source>
        <strain evidence="2 3">85</strain>
    </source>
</reference>
<dbReference type="AlphaFoldDB" id="A0A371X2W4"/>
<keyword evidence="3" id="KW-1185">Reference proteome</keyword>
<protein>
    <submittedName>
        <fullName evidence="2">Uncharacterized protein</fullName>
    </submittedName>
</protein>
<dbReference type="Proteomes" id="UP000264310">
    <property type="component" value="Unassembled WGS sequence"/>
</dbReference>
<evidence type="ECO:0000256" key="1">
    <source>
        <dbReference type="SAM" id="MobiDB-lite"/>
    </source>
</evidence>
<accession>A0A371X2W4</accession>
<dbReference type="OrthoDB" id="9807941at2"/>
<dbReference type="EMBL" id="QURL01000004">
    <property type="protein sequence ID" value="RFC63575.1"/>
    <property type="molecule type" value="Genomic_DNA"/>
</dbReference>
<feature type="compositionally biased region" description="Basic and acidic residues" evidence="1">
    <location>
        <begin position="50"/>
        <end position="89"/>
    </location>
</feature>
<evidence type="ECO:0000313" key="2">
    <source>
        <dbReference type="EMBL" id="RFC63575.1"/>
    </source>
</evidence>
<organism evidence="2 3">
    <name type="scientific">Fulvimarina endophytica</name>
    <dbReference type="NCBI Taxonomy" id="2293836"/>
    <lineage>
        <taxon>Bacteria</taxon>
        <taxon>Pseudomonadati</taxon>
        <taxon>Pseudomonadota</taxon>
        <taxon>Alphaproteobacteria</taxon>
        <taxon>Hyphomicrobiales</taxon>
        <taxon>Aurantimonadaceae</taxon>
        <taxon>Fulvimarina</taxon>
    </lineage>
</organism>
<gene>
    <name evidence="2" type="ORF">DYI37_11210</name>
</gene>
<feature type="compositionally biased region" description="Low complexity" evidence="1">
    <location>
        <begin position="145"/>
        <end position="168"/>
    </location>
</feature>
<sequence>MPPSEDDKKPGKPKRIGASPASNDWDPGPVADQRLMNSLKSKAIDPSYQRSEDPLEEKHKAQAYRRDFRTVDYRRLSKTEDEKAAERAQIKAKHSSWTPSAGKPGKTKAPSTKARFASFGGSTISVDVIRRTKSSKLEASADEYTASQPAPTPSQSSPQAQLSDAQLSGSMAVGQEPPRLKAPREGAYPDSLAAIDGIGPALERLLYDLGIFHFDQIAGWTREQCDWVEHALSCKKGRIAEQAWVSQAIRLRGD</sequence>
<comment type="caution">
    <text evidence="2">The sequence shown here is derived from an EMBL/GenBank/DDBJ whole genome shotgun (WGS) entry which is preliminary data.</text>
</comment>
<feature type="compositionally biased region" description="Basic and acidic residues" evidence="1">
    <location>
        <begin position="1"/>
        <end position="10"/>
    </location>
</feature>
<dbReference type="RefSeq" id="WP_116683306.1">
    <property type="nucleotide sequence ID" value="NZ_QURL01000004.1"/>
</dbReference>
<feature type="region of interest" description="Disordered" evidence="1">
    <location>
        <begin position="1"/>
        <end position="114"/>
    </location>
</feature>
<feature type="region of interest" description="Disordered" evidence="1">
    <location>
        <begin position="139"/>
        <end position="185"/>
    </location>
</feature>